<dbReference type="EMBL" id="CP024608">
    <property type="protein sequence ID" value="ATQ76783.1"/>
    <property type="molecule type" value="Genomic_DNA"/>
</dbReference>
<dbReference type="AlphaFoldDB" id="A0A2D2DP70"/>
<dbReference type="KEGG" id="mass:CR152_21380"/>
<reference evidence="1" key="1">
    <citation type="submission" date="2017-10" db="EMBL/GenBank/DDBJ databases">
        <title>Massilia psychrophilum sp. nov., a novel purple-pigmented bacterium isolated from Tianshan glacier, Xinjiang Municipality, China.</title>
        <authorList>
            <person name="Wang H."/>
        </authorList>
    </citation>
    <scope>NUCLEOTIDE SEQUENCE [LARGE SCALE GENOMIC DNA]</scope>
    <source>
        <strain evidence="1">B2</strain>
    </source>
</reference>
<proteinExistence type="predicted"/>
<protein>
    <submittedName>
        <fullName evidence="1">Uncharacterized protein</fullName>
    </submittedName>
</protein>
<organism evidence="1 2">
    <name type="scientific">Massilia violaceinigra</name>
    <dbReference type="NCBI Taxonomy" id="2045208"/>
    <lineage>
        <taxon>Bacteria</taxon>
        <taxon>Pseudomonadati</taxon>
        <taxon>Pseudomonadota</taxon>
        <taxon>Betaproteobacteria</taxon>
        <taxon>Burkholderiales</taxon>
        <taxon>Oxalobacteraceae</taxon>
        <taxon>Telluria group</taxon>
        <taxon>Massilia</taxon>
    </lineage>
</organism>
<accession>A0A2D2DP70</accession>
<evidence type="ECO:0000313" key="1">
    <source>
        <dbReference type="EMBL" id="ATQ76783.1"/>
    </source>
</evidence>
<evidence type="ECO:0000313" key="2">
    <source>
        <dbReference type="Proteomes" id="UP000229897"/>
    </source>
</evidence>
<name>A0A2D2DP70_9BURK</name>
<dbReference type="Pfam" id="PF20116">
    <property type="entry name" value="DUF6506"/>
    <property type="match status" value="1"/>
</dbReference>
<dbReference type="RefSeq" id="WP_099878285.1">
    <property type="nucleotide sequence ID" value="NZ_CP024608.1"/>
</dbReference>
<keyword evidence="2" id="KW-1185">Reference proteome</keyword>
<sequence length="97" mass="10396">MIIKGPGYAPAVHRASLNSPAFSTTIVCVSHFEEAISVAIDLQQSGIQLIELCGGFTQDEAASIHRSVDMQIPVGVVRYTPEQQEPLAQLFMPSSPA</sequence>
<dbReference type="InterPro" id="IPR045441">
    <property type="entry name" value="DUF6506"/>
</dbReference>
<dbReference type="Proteomes" id="UP000229897">
    <property type="component" value="Chromosome"/>
</dbReference>
<dbReference type="OrthoDB" id="8595161at2"/>
<gene>
    <name evidence="1" type="ORF">CR152_21380</name>
</gene>